<proteinExistence type="predicted"/>
<comment type="caution">
    <text evidence="2">The sequence shown here is derived from an EMBL/GenBank/DDBJ whole genome shotgun (WGS) entry which is preliminary data.</text>
</comment>
<dbReference type="RefSeq" id="WP_203629034.1">
    <property type="nucleotide sequence ID" value="NZ_BNJR01000004.1"/>
</dbReference>
<protein>
    <submittedName>
        <fullName evidence="2">Uncharacterized protein</fullName>
    </submittedName>
</protein>
<sequence>MSKLMTMEEWEKQRTTKETAPMDMPVFEPMLNGHPLEFEDRGITYSVPIGQDVKMIFEGLIQLVNDNLTEKDKAVDDGHKLLAVKFAHEYCKLHKQESEVNTSGRNQ</sequence>
<evidence type="ECO:0000256" key="1">
    <source>
        <dbReference type="SAM" id="MobiDB-lite"/>
    </source>
</evidence>
<feature type="region of interest" description="Disordered" evidence="1">
    <location>
        <begin position="1"/>
        <end position="24"/>
    </location>
</feature>
<dbReference type="Proteomes" id="UP000604765">
    <property type="component" value="Unassembled WGS sequence"/>
</dbReference>
<reference evidence="2 3" key="1">
    <citation type="journal article" date="2021" name="Int. J. Syst. Evol. Microbiol.">
        <title>Lentilactobacillus fungorum sp. nov., isolated from spent mushroom substrates.</title>
        <authorList>
            <person name="Tohno M."/>
            <person name="Tanizawa Y."/>
            <person name="Kojima Y."/>
            <person name="Sakamoto M."/>
            <person name="Ohkuma M."/>
            <person name="Kobayashi H."/>
        </authorList>
    </citation>
    <scope>NUCLEOTIDE SEQUENCE [LARGE SCALE GENOMIC DNA]</scope>
    <source>
        <strain evidence="2 3">YK48G</strain>
    </source>
</reference>
<name>A0ABQ3VXF9_9LACO</name>
<organism evidence="2 3">
    <name type="scientific">Lentilactobacillus fungorum</name>
    <dbReference type="NCBI Taxonomy" id="2201250"/>
    <lineage>
        <taxon>Bacteria</taxon>
        <taxon>Bacillati</taxon>
        <taxon>Bacillota</taxon>
        <taxon>Bacilli</taxon>
        <taxon>Lactobacillales</taxon>
        <taxon>Lactobacillaceae</taxon>
        <taxon>Lentilactobacillus</taxon>
    </lineage>
</organism>
<evidence type="ECO:0000313" key="3">
    <source>
        <dbReference type="Proteomes" id="UP000604765"/>
    </source>
</evidence>
<accession>A0ABQ3VXF9</accession>
<dbReference type="EMBL" id="BNJR01000004">
    <property type="protein sequence ID" value="GHP12987.1"/>
    <property type="molecule type" value="Genomic_DNA"/>
</dbReference>
<evidence type="ECO:0000313" key="2">
    <source>
        <dbReference type="EMBL" id="GHP12987.1"/>
    </source>
</evidence>
<keyword evidence="3" id="KW-1185">Reference proteome</keyword>
<gene>
    <name evidence="2" type="ORF">YK48G_04120</name>
</gene>